<feature type="domain" description="Helicase C-terminal" evidence="12">
    <location>
        <begin position="242"/>
        <end position="394"/>
    </location>
</feature>
<dbReference type="InterPro" id="IPR013701">
    <property type="entry name" value="Lhr-like_DEAD/DEAH_assoc"/>
</dbReference>
<name>A0A1Q6DXA3_METT1</name>
<evidence type="ECO:0000256" key="9">
    <source>
        <dbReference type="ARBA" id="ARBA00093467"/>
    </source>
</evidence>
<evidence type="ECO:0000256" key="7">
    <source>
        <dbReference type="ARBA" id="ARBA00023204"/>
    </source>
</evidence>
<dbReference type="SMART" id="SM00490">
    <property type="entry name" value="HELICc"/>
    <property type="match status" value="1"/>
</dbReference>
<feature type="domain" description="Helicase ATP-binding" evidence="11">
    <location>
        <begin position="31"/>
        <end position="207"/>
    </location>
</feature>
<evidence type="ECO:0000256" key="6">
    <source>
        <dbReference type="ARBA" id="ARBA00023125"/>
    </source>
</evidence>
<dbReference type="PANTHER" id="PTHR47962">
    <property type="entry name" value="ATP-DEPENDENT HELICASE LHR-RELATED-RELATED"/>
    <property type="match status" value="1"/>
</dbReference>
<evidence type="ECO:0000256" key="3">
    <source>
        <dbReference type="ARBA" id="ARBA00022801"/>
    </source>
</evidence>
<dbReference type="InterPro" id="IPR027417">
    <property type="entry name" value="P-loop_NTPase"/>
</dbReference>
<evidence type="ECO:0000256" key="8">
    <source>
        <dbReference type="ARBA" id="ARBA00023235"/>
    </source>
</evidence>
<dbReference type="GO" id="GO:0006281">
    <property type="term" value="P:DNA repair"/>
    <property type="evidence" value="ECO:0007669"/>
    <property type="project" value="UniProtKB-KW"/>
</dbReference>
<protein>
    <submittedName>
        <fullName evidence="13">Lhr-like helicase with C-terminal Zn finger domain</fullName>
    </submittedName>
</protein>
<dbReference type="GO" id="GO:0004386">
    <property type="term" value="F:helicase activity"/>
    <property type="evidence" value="ECO:0007669"/>
    <property type="project" value="UniProtKB-KW"/>
</dbReference>
<dbReference type="Gene3D" id="3.40.50.300">
    <property type="entry name" value="P-loop containing nucleotide triphosphate hydrolases"/>
    <property type="match status" value="2"/>
</dbReference>
<dbReference type="Pfam" id="PF00270">
    <property type="entry name" value="DEAD"/>
    <property type="match status" value="1"/>
</dbReference>
<keyword evidence="10" id="KW-0175">Coiled coil</keyword>
<keyword evidence="14" id="KW-1185">Reference proteome</keyword>
<organism evidence="13 14">
    <name type="scientific">Methanohalarchaeum thermophilum</name>
    <dbReference type="NCBI Taxonomy" id="1903181"/>
    <lineage>
        <taxon>Archaea</taxon>
        <taxon>Methanobacteriati</taxon>
        <taxon>Methanobacteriota</taxon>
        <taxon>Methanonatronarchaeia</taxon>
        <taxon>Methanonatronarchaeales</taxon>
        <taxon>Methanonatronarchaeaceae</taxon>
        <taxon>Candidatus Methanohalarchaeum</taxon>
    </lineage>
</organism>
<dbReference type="STRING" id="1903181.BTN85_1493"/>
<dbReference type="InterPro" id="IPR011545">
    <property type="entry name" value="DEAD/DEAH_box_helicase_dom"/>
</dbReference>
<dbReference type="Pfam" id="PF08494">
    <property type="entry name" value="DEAD_assoc"/>
    <property type="match status" value="1"/>
</dbReference>
<dbReference type="GO" id="GO:0016887">
    <property type="term" value="F:ATP hydrolysis activity"/>
    <property type="evidence" value="ECO:0007669"/>
    <property type="project" value="TreeGrafter"/>
</dbReference>
<feature type="coiled-coil region" evidence="10">
    <location>
        <begin position="731"/>
        <end position="758"/>
    </location>
</feature>
<reference evidence="13" key="1">
    <citation type="submission" date="2016-12" db="EMBL/GenBank/DDBJ databases">
        <title>Discovery of methanogenic haloarchaea.</title>
        <authorList>
            <person name="Sorokin D.Y."/>
            <person name="Makarova K.S."/>
            <person name="Abbas B."/>
            <person name="Ferrer M."/>
            <person name="Golyshin P.N."/>
        </authorList>
    </citation>
    <scope>NUCLEOTIDE SEQUENCE [LARGE SCALE GENOMIC DNA]</scope>
    <source>
        <strain evidence="13">HMET1</strain>
    </source>
</reference>
<dbReference type="Proteomes" id="UP000185744">
    <property type="component" value="Unassembled WGS sequence"/>
</dbReference>
<dbReference type="InterPro" id="IPR052511">
    <property type="entry name" value="ATP-dep_Helicase"/>
</dbReference>
<evidence type="ECO:0000256" key="5">
    <source>
        <dbReference type="ARBA" id="ARBA00022840"/>
    </source>
</evidence>
<keyword evidence="1" id="KW-0547">Nucleotide-binding</keyword>
<dbReference type="PROSITE" id="PS51194">
    <property type="entry name" value="HELICASE_CTER"/>
    <property type="match status" value="1"/>
</dbReference>
<comment type="similarity">
    <text evidence="9">Belongs to the Lhr helicase family. Lhr-Core subfamily.</text>
</comment>
<keyword evidence="8" id="KW-0413">Isomerase</keyword>
<dbReference type="SMART" id="SM00487">
    <property type="entry name" value="DEXDc"/>
    <property type="match status" value="1"/>
</dbReference>
<dbReference type="InterPro" id="IPR045628">
    <property type="entry name" value="Lhr_WH_dom"/>
</dbReference>
<evidence type="ECO:0000313" key="14">
    <source>
        <dbReference type="Proteomes" id="UP000185744"/>
    </source>
</evidence>
<evidence type="ECO:0000259" key="11">
    <source>
        <dbReference type="PROSITE" id="PS51192"/>
    </source>
</evidence>
<sequence length="925" mass="105291">MSAFDHLNNQIQKTLRKKGFSSTTSPQEKAIPEVIDGKNLLLVSPTGTGKTEAVVLPIFNLIKEKEEKAISSLYITPLRALNRDIVDRLKWWGKRLDIDVQVRHGDTGSTKRRKQAKNPPDLLVTTPETLQAILPGSRMIKHLSNVKHVVIDEIHDLAESKRGIQLSLGLERLTEAAGDFQRIGLSATVGNPNEISDFLTGERKCNVINSGASGSYDFSINMPDKDKTAVEEIQKKTMLDKKISSHIFEINELVKQNKSVLIFVNTREAAETLSSRFNLIDSNIGVHHGSLSKQKRIEIEKEFKEGKIDGLICTSSMELGIDIGDVDLVIQYNSPRQVFRLVQRVGRSGHENTETSRGQIITSTFDDILESITITSKAQNNSLEDIKVRENCFDVLSNQICGLNLNKDNLSFNGLYNIVTRAYPFLKLTEEKLRTVLSNMDEYNLIHYDEEEDIIHKIGRTWKYYYSNLSMIPDEKNYSVKDLTSGQTLASLDESFVASFAEEGAVFIAQGKMWKIITIQDDEIEVEEIKDPQGTIPNWVGEEIPVPYDVAIKVGKIRKNLTNKIDDIDYDNLLEEIDINKKALEKVFRLIKKQKDSEYPVPTNDRILIEKGNDEVIINSCFGLKVNKTIGQAITSLLTSKLGSTVGLEVDPYRIKLDLPKEITIRSLREVFPIKPNQLRSILELSLKNTSLFKWELVKVGKKFGSIDKDIDHSTFSIERLMEAYKDTPIYEEAMKEILNHKLDIERARQVLERIENKDIELVYLNEKTPIGKAGRKSSPDLISPDRADKSILDTLRNRLLNEKTLLFCLHCKDWNIKKRVKRVKDKPKCPKCNSKLIASLNPWEEDKITNINNLSKEELKRLHKNANMVLSHGKKSVIALSGNGIGPRAASRIFKNLPEDQEFYKKILEEERKYARTKMFWDET</sequence>
<evidence type="ECO:0000256" key="2">
    <source>
        <dbReference type="ARBA" id="ARBA00022763"/>
    </source>
</evidence>
<evidence type="ECO:0000256" key="1">
    <source>
        <dbReference type="ARBA" id="ARBA00022741"/>
    </source>
</evidence>
<keyword evidence="3" id="KW-0378">Hydrolase</keyword>
<keyword evidence="4" id="KW-0347">Helicase</keyword>
<keyword evidence="2" id="KW-0227">DNA damage</keyword>
<evidence type="ECO:0000313" key="13">
    <source>
        <dbReference type="EMBL" id="OKY78987.1"/>
    </source>
</evidence>
<accession>A0A1Q6DXA3</accession>
<keyword evidence="5" id="KW-0067">ATP-binding</keyword>
<dbReference type="GO" id="GO:0140097">
    <property type="term" value="F:catalytic activity, acting on DNA"/>
    <property type="evidence" value="ECO:0007669"/>
    <property type="project" value="UniProtKB-ARBA"/>
</dbReference>
<dbReference type="InterPro" id="IPR017170">
    <property type="entry name" value="Lhr-like"/>
</dbReference>
<dbReference type="AlphaFoldDB" id="A0A1Q6DXA3"/>
<gene>
    <name evidence="13" type="ORF">BTN85_1493</name>
</gene>
<dbReference type="EMBL" id="MSDW01000001">
    <property type="protein sequence ID" value="OKY78987.1"/>
    <property type="molecule type" value="Genomic_DNA"/>
</dbReference>
<dbReference type="GO" id="GO:0005524">
    <property type="term" value="F:ATP binding"/>
    <property type="evidence" value="ECO:0007669"/>
    <property type="project" value="UniProtKB-KW"/>
</dbReference>
<dbReference type="Pfam" id="PF19306">
    <property type="entry name" value="WHD_Lhr"/>
    <property type="match status" value="1"/>
</dbReference>
<dbReference type="InParanoid" id="A0A1Q6DXA3"/>
<proteinExistence type="inferred from homology"/>
<keyword evidence="6" id="KW-0238">DNA-binding</keyword>
<dbReference type="Pfam" id="PF00271">
    <property type="entry name" value="Helicase_C"/>
    <property type="match status" value="1"/>
</dbReference>
<evidence type="ECO:0000256" key="4">
    <source>
        <dbReference type="ARBA" id="ARBA00022806"/>
    </source>
</evidence>
<dbReference type="InterPro" id="IPR014001">
    <property type="entry name" value="Helicase_ATP-bd"/>
</dbReference>
<dbReference type="InterPro" id="IPR001650">
    <property type="entry name" value="Helicase_C-like"/>
</dbReference>
<comment type="caution">
    <text evidence="13">The sequence shown here is derived from an EMBL/GenBank/DDBJ whole genome shotgun (WGS) entry which is preliminary data.</text>
</comment>
<dbReference type="PIRSF" id="PIRSF037307">
    <property type="entry name" value="Lhr-like_helic_prd"/>
    <property type="match status" value="1"/>
</dbReference>
<evidence type="ECO:0000256" key="10">
    <source>
        <dbReference type="SAM" id="Coils"/>
    </source>
</evidence>
<dbReference type="GO" id="GO:0003677">
    <property type="term" value="F:DNA binding"/>
    <property type="evidence" value="ECO:0007669"/>
    <property type="project" value="UniProtKB-KW"/>
</dbReference>
<dbReference type="PROSITE" id="PS51192">
    <property type="entry name" value="HELICASE_ATP_BIND_1"/>
    <property type="match status" value="1"/>
</dbReference>
<evidence type="ECO:0000259" key="12">
    <source>
        <dbReference type="PROSITE" id="PS51194"/>
    </source>
</evidence>
<dbReference type="PANTHER" id="PTHR47962:SF5">
    <property type="entry name" value="ATP-DEPENDENT HELICASE LHR-RELATED"/>
    <property type="match status" value="1"/>
</dbReference>
<dbReference type="SUPFAM" id="SSF52540">
    <property type="entry name" value="P-loop containing nucleoside triphosphate hydrolases"/>
    <property type="match status" value="1"/>
</dbReference>
<keyword evidence="7" id="KW-0234">DNA repair</keyword>